<keyword evidence="2 7" id="KW-0813">Transport</keyword>
<dbReference type="InterPro" id="IPR000515">
    <property type="entry name" value="MetI-like"/>
</dbReference>
<evidence type="ECO:0000313" key="11">
    <source>
        <dbReference type="Proteomes" id="UP000823823"/>
    </source>
</evidence>
<accession>A0A9D2LAU6</accession>
<dbReference type="PANTHER" id="PTHR43386">
    <property type="entry name" value="OLIGOPEPTIDE TRANSPORT SYSTEM PERMEASE PROTEIN APPC"/>
    <property type="match status" value="1"/>
</dbReference>
<dbReference type="PANTHER" id="PTHR43386:SF1">
    <property type="entry name" value="D,D-DIPEPTIDE TRANSPORT SYSTEM PERMEASE PROTEIN DDPC-RELATED"/>
    <property type="match status" value="1"/>
</dbReference>
<evidence type="ECO:0000259" key="9">
    <source>
        <dbReference type="PROSITE" id="PS50928"/>
    </source>
</evidence>
<evidence type="ECO:0000313" key="10">
    <source>
        <dbReference type="EMBL" id="HJB09120.1"/>
    </source>
</evidence>
<organism evidence="10 11">
    <name type="scientific">Candidatus Brachybacterium merdavium</name>
    <dbReference type="NCBI Taxonomy" id="2838513"/>
    <lineage>
        <taxon>Bacteria</taxon>
        <taxon>Bacillati</taxon>
        <taxon>Actinomycetota</taxon>
        <taxon>Actinomycetes</taxon>
        <taxon>Micrococcales</taxon>
        <taxon>Dermabacteraceae</taxon>
        <taxon>Brachybacterium</taxon>
    </lineage>
</organism>
<dbReference type="Proteomes" id="UP000823823">
    <property type="component" value="Unassembled WGS sequence"/>
</dbReference>
<dbReference type="InterPro" id="IPR050366">
    <property type="entry name" value="BP-dependent_transpt_permease"/>
</dbReference>
<feature type="transmembrane region" description="Helical" evidence="7">
    <location>
        <begin position="233"/>
        <end position="253"/>
    </location>
</feature>
<comment type="caution">
    <text evidence="10">The sequence shown here is derived from an EMBL/GenBank/DDBJ whole genome shotgun (WGS) entry which is preliminary data.</text>
</comment>
<comment type="similarity">
    <text evidence="7">Belongs to the binding-protein-dependent transport system permease family.</text>
</comment>
<protein>
    <submittedName>
        <fullName evidence="10">ABC transporter permease</fullName>
    </submittedName>
</protein>
<evidence type="ECO:0000256" key="1">
    <source>
        <dbReference type="ARBA" id="ARBA00004651"/>
    </source>
</evidence>
<dbReference type="AlphaFoldDB" id="A0A9D2LAU6"/>
<feature type="region of interest" description="Disordered" evidence="8">
    <location>
        <begin position="1"/>
        <end position="24"/>
    </location>
</feature>
<reference evidence="10" key="1">
    <citation type="journal article" date="2021" name="PeerJ">
        <title>Extensive microbial diversity within the chicken gut microbiome revealed by metagenomics and culture.</title>
        <authorList>
            <person name="Gilroy R."/>
            <person name="Ravi A."/>
            <person name="Getino M."/>
            <person name="Pursley I."/>
            <person name="Horton D.L."/>
            <person name="Alikhan N.F."/>
            <person name="Baker D."/>
            <person name="Gharbi K."/>
            <person name="Hall N."/>
            <person name="Watson M."/>
            <person name="Adriaenssens E.M."/>
            <person name="Foster-Nyarko E."/>
            <person name="Jarju S."/>
            <person name="Secka A."/>
            <person name="Antonio M."/>
            <person name="Oren A."/>
            <person name="Chaudhuri R.R."/>
            <person name="La Ragione R."/>
            <person name="Hildebrand F."/>
            <person name="Pallen M.J."/>
        </authorList>
    </citation>
    <scope>NUCLEOTIDE SEQUENCE</scope>
    <source>
        <strain evidence="10">ChiHjej13B12-24818</strain>
    </source>
</reference>
<dbReference type="Pfam" id="PF00528">
    <property type="entry name" value="BPD_transp_1"/>
    <property type="match status" value="1"/>
</dbReference>
<dbReference type="GO" id="GO:0055085">
    <property type="term" value="P:transmembrane transport"/>
    <property type="evidence" value="ECO:0007669"/>
    <property type="project" value="InterPro"/>
</dbReference>
<dbReference type="GO" id="GO:0005886">
    <property type="term" value="C:plasma membrane"/>
    <property type="evidence" value="ECO:0007669"/>
    <property type="project" value="UniProtKB-SubCell"/>
</dbReference>
<feature type="transmembrane region" description="Helical" evidence="7">
    <location>
        <begin position="289"/>
        <end position="308"/>
    </location>
</feature>
<keyword evidence="5 7" id="KW-1133">Transmembrane helix</keyword>
<dbReference type="Gene3D" id="1.10.3720.10">
    <property type="entry name" value="MetI-like"/>
    <property type="match status" value="1"/>
</dbReference>
<evidence type="ECO:0000256" key="3">
    <source>
        <dbReference type="ARBA" id="ARBA00022475"/>
    </source>
</evidence>
<evidence type="ECO:0000256" key="4">
    <source>
        <dbReference type="ARBA" id="ARBA00022692"/>
    </source>
</evidence>
<keyword evidence="4 7" id="KW-0812">Transmembrane</keyword>
<feature type="domain" description="ABC transmembrane type-1" evidence="9">
    <location>
        <begin position="118"/>
        <end position="309"/>
    </location>
</feature>
<evidence type="ECO:0000256" key="7">
    <source>
        <dbReference type="RuleBase" id="RU363032"/>
    </source>
</evidence>
<sequence length="323" mass="34454">MAALPTSLEAEGRSEDSAALGPDGPRPHRVRRFLAALRRDVPTVLSAAYIVLVILMAIFAPLIVKLSGWGPYEFDQSAIDPSLGGLPLGTGGGISGEHWFGVEPGNGRDIFARIVYGARISMTIALSATLLTSALGVVFGLLSGYFGGMVDAIISRLMEFLMAFPALIFMIAVLSALPAENRQVLLVLVISIFGWPYLARIVRAQTLSLKEHEFVESARASGATGLQIVFREILPNLAPTIIVMTTLAIPGYVGTEAGLSFLGVGVVPPTPSWGQMIANSVTWYAVDPVYFLIPSAFLFLLVFSFTVLGDRVKVLSESGGIRS</sequence>
<reference evidence="10" key="2">
    <citation type="submission" date="2021-04" db="EMBL/GenBank/DDBJ databases">
        <authorList>
            <person name="Gilroy R."/>
        </authorList>
    </citation>
    <scope>NUCLEOTIDE SEQUENCE</scope>
    <source>
        <strain evidence="10">ChiHjej13B12-24818</strain>
    </source>
</reference>
<feature type="transmembrane region" description="Helical" evidence="7">
    <location>
        <begin position="160"/>
        <end position="178"/>
    </location>
</feature>
<proteinExistence type="inferred from homology"/>
<dbReference type="EMBL" id="DWZH01000008">
    <property type="protein sequence ID" value="HJB09120.1"/>
    <property type="molecule type" value="Genomic_DNA"/>
</dbReference>
<evidence type="ECO:0000256" key="5">
    <source>
        <dbReference type="ARBA" id="ARBA00022989"/>
    </source>
</evidence>
<feature type="transmembrane region" description="Helical" evidence="7">
    <location>
        <begin position="41"/>
        <end position="64"/>
    </location>
</feature>
<dbReference type="PROSITE" id="PS50928">
    <property type="entry name" value="ABC_TM1"/>
    <property type="match status" value="1"/>
</dbReference>
<name>A0A9D2LAU6_9MICO</name>
<feature type="transmembrane region" description="Helical" evidence="7">
    <location>
        <begin position="184"/>
        <end position="202"/>
    </location>
</feature>
<comment type="subcellular location">
    <subcellularLocation>
        <location evidence="1 7">Cell membrane</location>
        <topology evidence="1 7">Multi-pass membrane protein</topology>
    </subcellularLocation>
</comment>
<keyword evidence="6 7" id="KW-0472">Membrane</keyword>
<evidence type="ECO:0000256" key="6">
    <source>
        <dbReference type="ARBA" id="ARBA00023136"/>
    </source>
</evidence>
<dbReference type="SUPFAM" id="SSF161098">
    <property type="entry name" value="MetI-like"/>
    <property type="match status" value="1"/>
</dbReference>
<evidence type="ECO:0000256" key="2">
    <source>
        <dbReference type="ARBA" id="ARBA00022448"/>
    </source>
</evidence>
<evidence type="ECO:0000256" key="8">
    <source>
        <dbReference type="SAM" id="MobiDB-lite"/>
    </source>
</evidence>
<dbReference type="CDD" id="cd06261">
    <property type="entry name" value="TM_PBP2"/>
    <property type="match status" value="1"/>
</dbReference>
<dbReference type="InterPro" id="IPR035906">
    <property type="entry name" value="MetI-like_sf"/>
</dbReference>
<feature type="transmembrane region" description="Helical" evidence="7">
    <location>
        <begin position="124"/>
        <end position="148"/>
    </location>
</feature>
<gene>
    <name evidence="10" type="ORF">H9786_01105</name>
</gene>
<keyword evidence="3" id="KW-1003">Cell membrane</keyword>